<dbReference type="SUPFAM" id="SSF51182">
    <property type="entry name" value="RmlC-like cupins"/>
    <property type="match status" value="1"/>
</dbReference>
<evidence type="ECO:0000256" key="7">
    <source>
        <dbReference type="PIRSR" id="PIRSR617774-1"/>
    </source>
</evidence>
<accession>B6QLX6</accession>
<keyword evidence="2" id="KW-0862">Zinc</keyword>
<feature type="active site" description="Proton donor" evidence="7">
    <location>
        <position position="408"/>
    </location>
</feature>
<dbReference type="Pfam" id="PF00190">
    <property type="entry name" value="Cupin_1"/>
    <property type="match status" value="2"/>
</dbReference>
<proteinExistence type="predicted"/>
<comment type="cofactor">
    <cofactor evidence="8">
        <name>Mn(2+)</name>
        <dbReference type="ChEBI" id="CHEBI:29035"/>
    </cofactor>
    <text evidence="8">Binds 2 manganese ions per subunit.</text>
</comment>
<feature type="compositionally biased region" description="Basic and acidic residues" evidence="9">
    <location>
        <begin position="62"/>
        <end position="79"/>
    </location>
</feature>
<feature type="domain" description="Cupin type-1" evidence="11">
    <location>
        <begin position="123"/>
        <end position="265"/>
    </location>
</feature>
<dbReference type="EMBL" id="DS995903">
    <property type="protein sequence ID" value="EEA22103.1"/>
    <property type="molecule type" value="Genomic_DNA"/>
</dbReference>
<dbReference type="SMART" id="SM00835">
    <property type="entry name" value="Cupin_1"/>
    <property type="match status" value="2"/>
</dbReference>
<protein>
    <recommendedName>
        <fullName evidence="11">Cupin type-1 domain-containing protein</fullName>
    </recommendedName>
</protein>
<evidence type="ECO:0000313" key="13">
    <source>
        <dbReference type="Proteomes" id="UP000001294"/>
    </source>
</evidence>
<dbReference type="GO" id="GO:0033609">
    <property type="term" value="P:oxalate metabolic process"/>
    <property type="evidence" value="ECO:0007669"/>
    <property type="project" value="InterPro"/>
</dbReference>
<gene>
    <name evidence="12" type="ORF">PMAA_058830</name>
</gene>
<sequence length="1027" mass="115122">MGQLSPASMLNPILLGLGLIILIANAFPVPDGNYQRLSKIPPSSSQTYFGDNTNQNKPFTPGHRDPYDRKVDPIPDKLEPLPFRNGNGATVMGPRNRDRERQNPDMVRPPSTDHGILSNMRWSFADSHTRIEEGGWTRQTTIRELPTSKELAGVNMRLDEGVIRELHWHSEAEWAFMLAGKARVTGLDTDGGSFIDDVEAGDLWYWPAGHPHSIQGLSPNGTEFLLIFDDGNFSEESTFLVTDWMAHTPKSVLSENFGIPPKMFDSIPKSEKYIFQGSKPGSISSEKPRGFKQSKRKFTHKMLAQEPTINSTGGEVRITDSKTNFPISDRVAAAHLKLQPGALREMHWHPNADEWSYFIRGRARVTVFAAEGNARTFDYMAGDVGIVPKNMGHFVENLSDDEPLEMLEIFRADQFLDFSLFQWLGETPQRMVVEHVFKDDEEAARKFLGQIEGAEEDPIRKKSVDKHHDPSLTDTFPSNLYSDWTMERRVKCDKVRPNCNRCSSTGRKCDGYGHLSHIPASSPSALGFSEDSRQTRCFQFFYERTVPALAGISGSIFWNIFVLQLSQHEKSVWHAIIALGSLHEKFVEKEQNLTGLGFLRHELDAFTIHEYSTAIRAFLKPSGMTNDKITAAGGFGNITVDILSGHYTSAVNHIRSGIKILRDVYYDARCGIFRHPHLLPSTVSSLEIKSIRGIFIYLHMQASTLTRVEEVHVPAHRPLEVPETALNFPSDFPESFNSISEAANSLSALKRSYIIHYRNIMQAVSIGKAPEISEYLFQQIGLSFPRWCAAFSRFEESRRHLSAGEQIGIKIVRIHQLHMVMYYEYARANERAIHRNERSLFSWDDYNNQFAEIVTLTGSVVKIAQILSEGNPIPIQPFFCLDDGILAPLYEVATLCRDPVIRRRAVSILRSAPRQEGLFNSHLLAMAAEKAIAIEEAAAAAAGSSAGGEGAVLDYSCIIEAESKTQIPETARVITQSSQVPDSVRLVYAFPKFDLVGKKLSLTIGPSTKREVDIPWPALDFLVDAGR</sequence>
<dbReference type="CDD" id="cd20304">
    <property type="entry name" value="cupin_OxDC_N"/>
    <property type="match status" value="1"/>
</dbReference>
<dbReference type="InterPro" id="IPR006045">
    <property type="entry name" value="Cupin_1"/>
</dbReference>
<dbReference type="HOGENOM" id="CLU_294932_0_0_1"/>
<dbReference type="GO" id="GO:0008270">
    <property type="term" value="F:zinc ion binding"/>
    <property type="evidence" value="ECO:0007669"/>
    <property type="project" value="InterPro"/>
</dbReference>
<dbReference type="GO" id="GO:0003677">
    <property type="term" value="F:DNA binding"/>
    <property type="evidence" value="ECO:0007669"/>
    <property type="project" value="UniProtKB-KW"/>
</dbReference>
<evidence type="ECO:0000256" key="5">
    <source>
        <dbReference type="ARBA" id="ARBA00023163"/>
    </source>
</evidence>
<keyword evidence="5" id="KW-0804">Transcription</keyword>
<evidence type="ECO:0000313" key="12">
    <source>
        <dbReference type="EMBL" id="EEA22103.1"/>
    </source>
</evidence>
<dbReference type="CDD" id="cd20305">
    <property type="entry name" value="cupin_OxDC_C"/>
    <property type="match status" value="1"/>
</dbReference>
<reference evidence="13" key="1">
    <citation type="journal article" date="2015" name="Genome Announc.">
        <title>Genome sequence of the AIDS-associated pathogen Penicillium marneffei (ATCC18224) and its near taxonomic relative Talaromyces stipitatus (ATCC10500).</title>
        <authorList>
            <person name="Nierman W.C."/>
            <person name="Fedorova-Abrams N.D."/>
            <person name="Andrianopoulos A."/>
        </authorList>
    </citation>
    <scope>NUCLEOTIDE SEQUENCE [LARGE SCALE GENOMIC DNA]</scope>
    <source>
        <strain evidence="13">ATCC 18224 / CBS 334.59 / QM 7333</strain>
    </source>
</reference>
<feature type="binding site" evidence="8">
    <location>
        <position position="167"/>
    </location>
    <ligand>
        <name>Mn(2+)</name>
        <dbReference type="ChEBI" id="CHEBI:29035"/>
        <label>1</label>
    </ligand>
</feature>
<keyword evidence="3" id="KW-0805">Transcription regulation</keyword>
<feature type="binding site" evidence="8">
    <location>
        <position position="393"/>
    </location>
    <ligand>
        <name>Mn(2+)</name>
        <dbReference type="ChEBI" id="CHEBI:29035"/>
        <label>2</label>
    </ligand>
</feature>
<evidence type="ECO:0000256" key="1">
    <source>
        <dbReference type="ARBA" id="ARBA00022723"/>
    </source>
</evidence>
<dbReference type="InterPro" id="IPR036864">
    <property type="entry name" value="Zn2-C6_fun-type_DNA-bd_sf"/>
</dbReference>
<feature type="compositionally biased region" description="Polar residues" evidence="9">
    <location>
        <begin position="41"/>
        <end position="58"/>
    </location>
</feature>
<evidence type="ECO:0000256" key="9">
    <source>
        <dbReference type="SAM" id="MobiDB-lite"/>
    </source>
</evidence>
<feature type="binding site" evidence="8">
    <location>
        <position position="349"/>
    </location>
    <ligand>
        <name>Mn(2+)</name>
        <dbReference type="ChEBI" id="CHEBI:29035"/>
        <label>2</label>
    </ligand>
</feature>
<dbReference type="CDD" id="cd00067">
    <property type="entry name" value="GAL4"/>
    <property type="match status" value="1"/>
</dbReference>
<dbReference type="InterPro" id="IPR017774">
    <property type="entry name" value="Bicupin_oxalate_deCO2ase/Oxase"/>
</dbReference>
<feature type="binding site" evidence="8">
    <location>
        <position position="354"/>
    </location>
    <ligand>
        <name>Mn(2+)</name>
        <dbReference type="ChEBI" id="CHEBI:29035"/>
        <label>2</label>
    </ligand>
</feature>
<dbReference type="InterPro" id="IPR014710">
    <property type="entry name" value="RmlC-like_jellyroll"/>
</dbReference>
<keyword evidence="13" id="KW-1185">Reference proteome</keyword>
<feature type="binding site" evidence="8">
    <location>
        <position position="212"/>
    </location>
    <ligand>
        <name>Mn(2+)</name>
        <dbReference type="ChEBI" id="CHEBI:29035"/>
        <label>1</label>
    </ligand>
</feature>
<keyword evidence="6" id="KW-0539">Nucleus</keyword>
<dbReference type="AlphaFoldDB" id="B6QLX6"/>
<dbReference type="NCBIfam" id="TIGR03404">
    <property type="entry name" value="bicupin_oxalic"/>
    <property type="match status" value="1"/>
</dbReference>
<dbReference type="PANTHER" id="PTHR36206">
    <property type="entry name" value="ASPERCRYPTIN BIOSYNTHESIS CLUSTER-SPECIFIC TRANSCRIPTION REGULATOR ATNN-RELATED"/>
    <property type="match status" value="1"/>
</dbReference>
<evidence type="ECO:0000256" key="8">
    <source>
        <dbReference type="PIRSR" id="PIRSR617774-2"/>
    </source>
</evidence>
<dbReference type="VEuPathDB" id="FungiDB:PMAA_058830"/>
<keyword evidence="1 8" id="KW-0479">Metal-binding</keyword>
<dbReference type="STRING" id="441960.B6QLX6"/>
<dbReference type="InterPro" id="IPR001138">
    <property type="entry name" value="Zn2Cys6_DnaBD"/>
</dbReference>
<dbReference type="Proteomes" id="UP000001294">
    <property type="component" value="Unassembled WGS sequence"/>
</dbReference>
<dbReference type="SUPFAM" id="SSF57701">
    <property type="entry name" value="Zn2/Cys6 DNA-binding domain"/>
    <property type="match status" value="1"/>
</dbReference>
<feature type="signal peptide" evidence="10">
    <location>
        <begin position="1"/>
        <end position="26"/>
    </location>
</feature>
<keyword evidence="10" id="KW-0732">Signal</keyword>
<evidence type="ECO:0000256" key="3">
    <source>
        <dbReference type="ARBA" id="ARBA00023015"/>
    </source>
</evidence>
<feature type="region of interest" description="Disordered" evidence="9">
    <location>
        <begin position="41"/>
        <end position="113"/>
    </location>
</feature>
<feature type="chain" id="PRO_5002848202" description="Cupin type-1 domain-containing protein" evidence="10">
    <location>
        <begin position="27"/>
        <end position="1027"/>
    </location>
</feature>
<keyword evidence="4" id="KW-0238">DNA-binding</keyword>
<evidence type="ECO:0000256" key="6">
    <source>
        <dbReference type="ARBA" id="ARBA00023242"/>
    </source>
</evidence>
<keyword evidence="8" id="KW-0464">Manganese</keyword>
<feature type="binding site" evidence="8">
    <location>
        <position position="173"/>
    </location>
    <ligand>
        <name>Mn(2+)</name>
        <dbReference type="ChEBI" id="CHEBI:29035"/>
        <label>1</label>
    </ligand>
</feature>
<dbReference type="InterPro" id="IPR052360">
    <property type="entry name" value="Transcr_Regulatory_Proteins"/>
</dbReference>
<dbReference type="InterPro" id="IPR011051">
    <property type="entry name" value="RmlC_Cupin_sf"/>
</dbReference>
<feature type="domain" description="Cupin type-1" evidence="11">
    <location>
        <begin position="300"/>
        <end position="445"/>
    </location>
</feature>
<organism evidence="12 13">
    <name type="scientific">Talaromyces marneffei (strain ATCC 18224 / CBS 334.59 / QM 7333)</name>
    <name type="common">Penicillium marneffei</name>
    <dbReference type="NCBI Taxonomy" id="441960"/>
    <lineage>
        <taxon>Eukaryota</taxon>
        <taxon>Fungi</taxon>
        <taxon>Dikarya</taxon>
        <taxon>Ascomycota</taxon>
        <taxon>Pezizomycotina</taxon>
        <taxon>Eurotiomycetes</taxon>
        <taxon>Eurotiomycetidae</taxon>
        <taxon>Eurotiales</taxon>
        <taxon>Trichocomaceae</taxon>
        <taxon>Talaromyces</taxon>
        <taxon>Talaromyces sect. Talaromyces</taxon>
    </lineage>
</organism>
<evidence type="ECO:0000256" key="4">
    <source>
        <dbReference type="ARBA" id="ARBA00023125"/>
    </source>
</evidence>
<dbReference type="PhylomeDB" id="B6QLX6"/>
<dbReference type="GO" id="GO:0000981">
    <property type="term" value="F:DNA-binding transcription factor activity, RNA polymerase II-specific"/>
    <property type="evidence" value="ECO:0007669"/>
    <property type="project" value="InterPro"/>
</dbReference>
<evidence type="ECO:0000259" key="11">
    <source>
        <dbReference type="SMART" id="SM00835"/>
    </source>
</evidence>
<feature type="binding site" evidence="8">
    <location>
        <position position="347"/>
    </location>
    <ligand>
        <name>Mn(2+)</name>
        <dbReference type="ChEBI" id="CHEBI:29035"/>
        <label>2</label>
    </ligand>
</feature>
<evidence type="ECO:0000256" key="10">
    <source>
        <dbReference type="SAM" id="SignalP"/>
    </source>
</evidence>
<feature type="binding site" evidence="8">
    <location>
        <position position="169"/>
    </location>
    <ligand>
        <name>Mn(2+)</name>
        <dbReference type="ChEBI" id="CHEBI:29035"/>
        <label>1</label>
    </ligand>
</feature>
<name>B6QLX6_TALMQ</name>
<dbReference type="Gene3D" id="2.60.120.10">
    <property type="entry name" value="Jelly Rolls"/>
    <property type="match status" value="2"/>
</dbReference>
<dbReference type="OrthoDB" id="10263073at2759"/>
<dbReference type="PANTHER" id="PTHR36206:SF12">
    <property type="entry name" value="ASPERCRYPTIN BIOSYNTHESIS CLUSTER-SPECIFIC TRANSCRIPTION REGULATOR ATNN-RELATED"/>
    <property type="match status" value="1"/>
</dbReference>
<evidence type="ECO:0000256" key="2">
    <source>
        <dbReference type="ARBA" id="ARBA00022833"/>
    </source>
</evidence>